<dbReference type="Pfam" id="PF02810">
    <property type="entry name" value="SEC-C"/>
    <property type="match status" value="1"/>
</dbReference>
<accession>A0ABV6JQ09</accession>
<proteinExistence type="predicted"/>
<dbReference type="Proteomes" id="UP001589818">
    <property type="component" value="Unassembled WGS sequence"/>
</dbReference>
<dbReference type="InterPro" id="IPR004027">
    <property type="entry name" value="SEC_C_motif"/>
</dbReference>
<evidence type="ECO:0000313" key="2">
    <source>
        <dbReference type="Proteomes" id="UP001589818"/>
    </source>
</evidence>
<evidence type="ECO:0000313" key="1">
    <source>
        <dbReference type="EMBL" id="MFC0396628.1"/>
    </source>
</evidence>
<comment type="caution">
    <text evidence="1">The sequence shown here is derived from an EMBL/GenBank/DDBJ whole genome shotgun (WGS) entry which is preliminary data.</text>
</comment>
<sequence length="156" mass="17303">MQKLGRNEPCYCGSGIKYKRCCLNKNATNLAAPAPAAVIPTTPSAAPSIPQLIQEELSWENEVYQQTALNFYNQTQDLYPVVEVDQTIRLWNDYSTAEMPVIKKEGVFPAALEQCICSMNGHEITKAQLADKYDVSVATITQRANQIMSFAVPEQA</sequence>
<name>A0ABV6JQ09_9BACL</name>
<organism evidence="1 2">
    <name type="scientific">Paenibacillus mendelii</name>
    <dbReference type="NCBI Taxonomy" id="206163"/>
    <lineage>
        <taxon>Bacteria</taxon>
        <taxon>Bacillati</taxon>
        <taxon>Bacillota</taxon>
        <taxon>Bacilli</taxon>
        <taxon>Bacillales</taxon>
        <taxon>Paenibacillaceae</taxon>
        <taxon>Paenibacillus</taxon>
    </lineage>
</organism>
<dbReference type="EMBL" id="JBHLVF010000064">
    <property type="protein sequence ID" value="MFC0396628.1"/>
    <property type="molecule type" value="Genomic_DNA"/>
</dbReference>
<keyword evidence="2" id="KW-1185">Reference proteome</keyword>
<dbReference type="Gene3D" id="3.10.450.50">
    <property type="match status" value="1"/>
</dbReference>
<protein>
    <submittedName>
        <fullName evidence="1">YecA family protein</fullName>
    </submittedName>
</protein>
<dbReference type="SUPFAM" id="SSF103642">
    <property type="entry name" value="Sec-C motif"/>
    <property type="match status" value="1"/>
</dbReference>
<dbReference type="RefSeq" id="WP_204821314.1">
    <property type="nucleotide sequence ID" value="NZ_JANHOF010000012.1"/>
</dbReference>
<reference evidence="1 2" key="1">
    <citation type="submission" date="2024-09" db="EMBL/GenBank/DDBJ databases">
        <authorList>
            <person name="Sun Q."/>
            <person name="Mori K."/>
        </authorList>
    </citation>
    <scope>NUCLEOTIDE SEQUENCE [LARGE SCALE GENOMIC DNA]</scope>
    <source>
        <strain evidence="1 2">CCM 4839</strain>
    </source>
</reference>
<gene>
    <name evidence="1" type="ORF">ACFFJ8_35430</name>
</gene>